<sequence>MKSVKTSDFVLLSEAPKFWVPDPEPRQADSLASIRLREPTPDSVTGRRVESLALIRLREPTPESVADTTFNVSPAASLSRSQSPRAPKRPLPGQEKSEVEQGGLNLEWISPELKAIVDPLWPHRRNPYATFPQPQPPTQSQFRFRPPPLALLPASPTVTNNQLPRPTATSLGSESGSESGSQSGASPSLPPAPALPTVTVTIPHPPLAPALPTPQPQPRTRISASPSPQPQPQLQPQPKTRPLAPLPTATNPPGPPPPPPPRLTFGQFPRPPRPNPIIRPTSKRPLPRSNILFFQPTYIYRNLFGPKGGPAGGGTGGDSPPITPSSSGSSMPEPEGDDDRLDTERRRAVVAFLRALARMVFSFVRYQVPAEPSGLAAVGAGVSERAMRMLAVHGQEVEDRFVERVVAGLVWHDGVVVLPPEVEALVEHTARERERVRREVGWGVRLRVDDVAYMRGFDAVGMMQKMLGYEYGELVVALVVEAGIVEVGDEAELRNVVDYFTKVIGEWTWWLFPRLVGGVGEFVF</sequence>
<feature type="compositionally biased region" description="Gly residues" evidence="1">
    <location>
        <begin position="306"/>
        <end position="317"/>
    </location>
</feature>
<feature type="compositionally biased region" description="Polar residues" evidence="1">
    <location>
        <begin position="66"/>
        <end position="84"/>
    </location>
</feature>
<evidence type="ECO:0000256" key="1">
    <source>
        <dbReference type="SAM" id="MobiDB-lite"/>
    </source>
</evidence>
<feature type="region of interest" description="Disordered" evidence="1">
    <location>
        <begin position="305"/>
        <end position="342"/>
    </location>
</feature>
<feature type="compositionally biased region" description="Low complexity" evidence="1">
    <location>
        <begin position="170"/>
        <end position="187"/>
    </location>
</feature>
<feature type="compositionally biased region" description="Low complexity" evidence="1">
    <location>
        <begin position="318"/>
        <end position="333"/>
    </location>
</feature>
<gene>
    <name evidence="2" type="ORF">B0H67DRAFT_673017</name>
</gene>
<reference evidence="2" key="1">
    <citation type="submission" date="2023-06" db="EMBL/GenBank/DDBJ databases">
        <title>Genome-scale phylogeny and comparative genomics of the fungal order Sordariales.</title>
        <authorList>
            <consortium name="Lawrence Berkeley National Laboratory"/>
            <person name="Hensen N."/>
            <person name="Bonometti L."/>
            <person name="Westerberg I."/>
            <person name="Brannstrom I.O."/>
            <person name="Guillou S."/>
            <person name="Cros-Aarteil S."/>
            <person name="Calhoun S."/>
            <person name="Haridas S."/>
            <person name="Kuo A."/>
            <person name="Mondo S."/>
            <person name="Pangilinan J."/>
            <person name="Riley R."/>
            <person name="Labutti K."/>
            <person name="Andreopoulos B."/>
            <person name="Lipzen A."/>
            <person name="Chen C."/>
            <person name="Yanf M."/>
            <person name="Daum C."/>
            <person name="Ng V."/>
            <person name="Clum A."/>
            <person name="Steindorff A."/>
            <person name="Ohm R."/>
            <person name="Martin F."/>
            <person name="Silar P."/>
            <person name="Natvig D."/>
            <person name="Lalanne C."/>
            <person name="Gautier V."/>
            <person name="Ament-Velasquez S.L."/>
            <person name="Kruys A."/>
            <person name="Hutchinson M.I."/>
            <person name="Powell A.J."/>
            <person name="Barry K."/>
            <person name="Miller A.N."/>
            <person name="Grigoriev I.V."/>
            <person name="Debuchy R."/>
            <person name="Gladieux P."/>
            <person name="Thoren M.H."/>
            <person name="Johannesson H."/>
        </authorList>
    </citation>
    <scope>NUCLEOTIDE SEQUENCE</scope>
    <source>
        <strain evidence="2">SMH4607-1</strain>
    </source>
</reference>
<feature type="compositionally biased region" description="Pro residues" evidence="1">
    <location>
        <begin position="203"/>
        <end position="217"/>
    </location>
</feature>
<feature type="region of interest" description="Disordered" evidence="1">
    <location>
        <begin position="63"/>
        <end position="100"/>
    </location>
</feature>
<organism evidence="2 3">
    <name type="scientific">Lasiosphaeris hirsuta</name>
    <dbReference type="NCBI Taxonomy" id="260670"/>
    <lineage>
        <taxon>Eukaryota</taxon>
        <taxon>Fungi</taxon>
        <taxon>Dikarya</taxon>
        <taxon>Ascomycota</taxon>
        <taxon>Pezizomycotina</taxon>
        <taxon>Sordariomycetes</taxon>
        <taxon>Sordariomycetidae</taxon>
        <taxon>Sordariales</taxon>
        <taxon>Lasiosphaeriaceae</taxon>
        <taxon>Lasiosphaeris</taxon>
    </lineage>
</organism>
<feature type="compositionally biased region" description="Low complexity" evidence="1">
    <location>
        <begin position="236"/>
        <end position="249"/>
    </location>
</feature>
<feature type="compositionally biased region" description="Polar residues" evidence="1">
    <location>
        <begin position="157"/>
        <end position="169"/>
    </location>
</feature>
<feature type="compositionally biased region" description="Pro residues" evidence="1">
    <location>
        <begin position="250"/>
        <end position="262"/>
    </location>
</feature>
<keyword evidence="3" id="KW-1185">Reference proteome</keyword>
<protein>
    <submittedName>
        <fullName evidence="2">Uncharacterized protein</fullName>
    </submittedName>
</protein>
<dbReference type="Proteomes" id="UP001172102">
    <property type="component" value="Unassembled WGS sequence"/>
</dbReference>
<evidence type="ECO:0000313" key="3">
    <source>
        <dbReference type="Proteomes" id="UP001172102"/>
    </source>
</evidence>
<dbReference type="AlphaFoldDB" id="A0AA40A3R8"/>
<evidence type="ECO:0000313" key="2">
    <source>
        <dbReference type="EMBL" id="KAK0708673.1"/>
    </source>
</evidence>
<accession>A0AA40A3R8</accession>
<feature type="region of interest" description="Disordered" evidence="1">
    <location>
        <begin position="127"/>
        <end position="288"/>
    </location>
</feature>
<dbReference type="EMBL" id="JAUKUA010000006">
    <property type="protein sequence ID" value="KAK0708673.1"/>
    <property type="molecule type" value="Genomic_DNA"/>
</dbReference>
<comment type="caution">
    <text evidence="2">The sequence shown here is derived from an EMBL/GenBank/DDBJ whole genome shotgun (WGS) entry which is preliminary data.</text>
</comment>
<name>A0AA40A3R8_9PEZI</name>
<proteinExistence type="predicted"/>